<name>A0ABD5R8K3_9EURY</name>
<reference evidence="1 2" key="1">
    <citation type="journal article" date="2019" name="Int. J. Syst. Evol. Microbiol.">
        <title>The Global Catalogue of Microorganisms (GCM) 10K type strain sequencing project: providing services to taxonomists for standard genome sequencing and annotation.</title>
        <authorList>
            <consortium name="The Broad Institute Genomics Platform"/>
            <consortium name="The Broad Institute Genome Sequencing Center for Infectious Disease"/>
            <person name="Wu L."/>
            <person name="Ma J."/>
        </authorList>
    </citation>
    <scope>NUCLEOTIDE SEQUENCE [LARGE SCALE GENOMIC DNA]</scope>
    <source>
        <strain evidence="1 2">CGMCC 1.12237</strain>
    </source>
</reference>
<comment type="caution">
    <text evidence="1">The sequence shown here is derived from an EMBL/GenBank/DDBJ whole genome shotgun (WGS) entry which is preliminary data.</text>
</comment>
<dbReference type="RefSeq" id="WP_227228346.1">
    <property type="nucleotide sequence ID" value="NZ_JAJCVJ010000001.1"/>
</dbReference>
<keyword evidence="2" id="KW-1185">Reference proteome</keyword>
<accession>A0ABD5R8K3</accession>
<proteinExistence type="predicted"/>
<evidence type="ECO:0000313" key="1">
    <source>
        <dbReference type="EMBL" id="MFC5366302.1"/>
    </source>
</evidence>
<dbReference type="Pfam" id="PF20127">
    <property type="entry name" value="DUF6517"/>
    <property type="match status" value="1"/>
</dbReference>
<sequence length="217" mass="24127">MSDVPPPPMPEERIADAGYVQTGDETEVGFESRFVTVRTRTQIFEDAALRDRLPGHDVERTIRAVFGTRLGFEPPFSRAPVSPESVVGLAARRARSEFVNDLRRSGLRDVSVAETRRFRWGRVEGRLFDIRADYPLSARNVLADVDSESAIDLRAQVLAAIRPWRDTFVMAGVAHPRESVASAVERSRFAGETAVEHGVDPTEARDEGVELIRAVGR</sequence>
<dbReference type="Proteomes" id="UP001596201">
    <property type="component" value="Unassembled WGS sequence"/>
</dbReference>
<dbReference type="InterPro" id="IPR045396">
    <property type="entry name" value="DUF6517"/>
</dbReference>
<protein>
    <submittedName>
        <fullName evidence="1">Uncharacterized protein</fullName>
    </submittedName>
</protein>
<dbReference type="AlphaFoldDB" id="A0ABD5R8K3"/>
<gene>
    <name evidence="1" type="ORF">ACFPJ5_05080</name>
</gene>
<organism evidence="1 2">
    <name type="scientific">Salinirubrum litoreum</name>
    <dbReference type="NCBI Taxonomy" id="1126234"/>
    <lineage>
        <taxon>Archaea</taxon>
        <taxon>Methanobacteriati</taxon>
        <taxon>Methanobacteriota</taxon>
        <taxon>Stenosarchaea group</taxon>
        <taxon>Halobacteria</taxon>
        <taxon>Halobacteriales</taxon>
        <taxon>Haloferacaceae</taxon>
        <taxon>Salinirubrum</taxon>
    </lineage>
</organism>
<evidence type="ECO:0000313" key="2">
    <source>
        <dbReference type="Proteomes" id="UP001596201"/>
    </source>
</evidence>
<dbReference type="EMBL" id="JBHSKX010000001">
    <property type="protein sequence ID" value="MFC5366302.1"/>
    <property type="molecule type" value="Genomic_DNA"/>
</dbReference>